<dbReference type="InterPro" id="IPR014721">
    <property type="entry name" value="Ribsml_uS5_D2-typ_fold_subgr"/>
</dbReference>
<dbReference type="GO" id="GO:0005525">
    <property type="term" value="F:GTP binding"/>
    <property type="evidence" value="ECO:0007669"/>
    <property type="project" value="UniProtKB-KW"/>
</dbReference>
<dbReference type="GO" id="GO:0032790">
    <property type="term" value="P:ribosome disassembly"/>
    <property type="evidence" value="ECO:0007669"/>
    <property type="project" value="TreeGrafter"/>
</dbReference>
<dbReference type="InterPro" id="IPR041095">
    <property type="entry name" value="EFG_II"/>
</dbReference>
<dbReference type="EMBL" id="CP048914">
    <property type="protein sequence ID" value="QMS84231.1"/>
    <property type="molecule type" value="Genomic_DNA"/>
</dbReference>
<dbReference type="Pfam" id="PF00679">
    <property type="entry name" value="EFG_C"/>
    <property type="match status" value="1"/>
</dbReference>
<dbReference type="Gene3D" id="3.40.50.300">
    <property type="entry name" value="P-loop containing nucleotide triphosphate hydrolases"/>
    <property type="match status" value="1"/>
</dbReference>
<keyword evidence="2" id="KW-0342">GTP-binding</keyword>
<dbReference type="InterPro" id="IPR000640">
    <property type="entry name" value="EFG_V-like"/>
</dbReference>
<evidence type="ECO:0000256" key="1">
    <source>
        <dbReference type="ARBA" id="ARBA00022741"/>
    </source>
</evidence>
<dbReference type="CDD" id="cd03713">
    <property type="entry name" value="EFG_mtEFG_C"/>
    <property type="match status" value="1"/>
</dbReference>
<dbReference type="InterPro" id="IPR009000">
    <property type="entry name" value="Transl_B-barrel_sf"/>
</dbReference>
<dbReference type="FunFam" id="3.30.70.240:FF:000001">
    <property type="entry name" value="Elongation factor G"/>
    <property type="match status" value="1"/>
</dbReference>
<dbReference type="Gene3D" id="2.40.30.10">
    <property type="entry name" value="Translation factors"/>
    <property type="match status" value="1"/>
</dbReference>
<dbReference type="SMART" id="SM00889">
    <property type="entry name" value="EFG_IV"/>
    <property type="match status" value="1"/>
</dbReference>
<keyword evidence="1" id="KW-0547">Nucleotide-binding</keyword>
<dbReference type="NCBIfam" id="TIGR00231">
    <property type="entry name" value="small_GTP"/>
    <property type="match status" value="1"/>
</dbReference>
<dbReference type="SMART" id="SM00838">
    <property type="entry name" value="EFG_C"/>
    <property type="match status" value="1"/>
</dbReference>
<name>A0A7L7KNE1_9MOLU</name>
<dbReference type="InterPro" id="IPR047872">
    <property type="entry name" value="EFG_IV"/>
</dbReference>
<dbReference type="InterPro" id="IPR035647">
    <property type="entry name" value="EFG_III/V"/>
</dbReference>
<evidence type="ECO:0000313" key="5">
    <source>
        <dbReference type="Proteomes" id="UP000514720"/>
    </source>
</evidence>
<dbReference type="Proteomes" id="UP000514720">
    <property type="component" value="Chromosome"/>
</dbReference>
<dbReference type="SUPFAM" id="SSF50447">
    <property type="entry name" value="Translation proteins"/>
    <property type="match status" value="1"/>
</dbReference>
<dbReference type="Gene3D" id="3.30.70.870">
    <property type="entry name" value="Elongation Factor G (Translational Gtpase), domain 3"/>
    <property type="match status" value="1"/>
</dbReference>
<sequence>MKQYNTEKLRALAVVGAPGSGKTTFMESVLFKTGAIEKKGSIESKNTVSDYLNEEKDHQSSISTSIIPVEYNGFKINFLDTPGNRELISEVDQALSVVKGAIVMIDGSKGIDVGSEQFLADLGEAGFPTIIYLNKMDKENVKFDQLIAKLKDILGNKVVPFLWPILKGEDFQGYVDLVDMKTRVLENGKVVEKEVSPELQAEVEDLRESIIEGVAETSEDLLDKYFGGEELTRDEIIGGLRSGVLSGNLMPVVVGSALKNIGILDLLEIIEKYMPAPNDLKPIQAKKPKSDEVCERETSDDAPLSAYCFKTVVDPFIGTISFIKVFSGTLESGQRVDVANSEETIKINQLALMRGKELVDVEKLHAGDIGIITKIEEVFTGCTLADSKQPVIIEGPEIPKATIYTAIHPRNKRDEDKISTALHKLAIEDPSFEFKRNRETAQLLIGGQGMAHIGFILEKLLNVYKVEVDQSEPKIVYRETIKRKAEAEGRHKKQSGGSGQFGVVKIRFEPMDPNEKDFEFAEEIHGGSVPRGYWPAVEKGLIEHFQEGPLAGFPVIGVRAVLYDGQYHSVDSNEISFKLAAALAFKNALKDAKPTILEPIMKIEVTVRDEYVGDVMGDINKRRGQVQGMEPLPGGKQKIVAEVAESEIISYTIDLKAMTQGTGVFKREFVRYEELPSHMMDAVIAEYTKEDE</sequence>
<dbReference type="NCBIfam" id="NF009891">
    <property type="entry name" value="PRK13351.1-1"/>
    <property type="match status" value="1"/>
</dbReference>
<organism evidence="4 5">
    <name type="scientific">Candidatus Xianfuyuplasma coldseepsis</name>
    <dbReference type="NCBI Taxonomy" id="2782163"/>
    <lineage>
        <taxon>Bacteria</taxon>
        <taxon>Bacillati</taxon>
        <taxon>Mycoplasmatota</taxon>
        <taxon>Mollicutes</taxon>
        <taxon>Candidatus Izemoplasmatales</taxon>
        <taxon>Candidatus Izemoplasmataceae</taxon>
        <taxon>Candidatus Xianfuyuplasma</taxon>
    </lineage>
</organism>
<feature type="domain" description="Tr-type G" evidence="3">
    <location>
        <begin position="7"/>
        <end position="278"/>
    </location>
</feature>
<dbReference type="SUPFAM" id="SSF54211">
    <property type="entry name" value="Ribosomal protein S5 domain 2-like"/>
    <property type="match status" value="1"/>
</dbReference>
<keyword evidence="5" id="KW-1185">Reference proteome</keyword>
<dbReference type="Pfam" id="PF22042">
    <property type="entry name" value="EF-G_D2"/>
    <property type="match status" value="1"/>
</dbReference>
<dbReference type="GO" id="GO:0003924">
    <property type="term" value="F:GTPase activity"/>
    <property type="evidence" value="ECO:0007669"/>
    <property type="project" value="InterPro"/>
</dbReference>
<dbReference type="Pfam" id="PF00009">
    <property type="entry name" value="GTP_EFTU"/>
    <property type="match status" value="1"/>
</dbReference>
<proteinExistence type="predicted"/>
<dbReference type="GO" id="GO:0003746">
    <property type="term" value="F:translation elongation factor activity"/>
    <property type="evidence" value="ECO:0007669"/>
    <property type="project" value="UniProtKB-KW"/>
</dbReference>
<evidence type="ECO:0000256" key="2">
    <source>
        <dbReference type="ARBA" id="ARBA00023134"/>
    </source>
</evidence>
<gene>
    <name evidence="4" type="ORF">G4Z02_00230</name>
</gene>
<evidence type="ECO:0000259" key="3">
    <source>
        <dbReference type="PROSITE" id="PS51722"/>
    </source>
</evidence>
<dbReference type="InterPro" id="IPR035649">
    <property type="entry name" value="EFG_V"/>
</dbReference>
<dbReference type="SUPFAM" id="SSF54980">
    <property type="entry name" value="EF-G C-terminal domain-like"/>
    <property type="match status" value="2"/>
</dbReference>
<dbReference type="InterPro" id="IPR020568">
    <property type="entry name" value="Ribosomal_Su5_D2-typ_SF"/>
</dbReference>
<dbReference type="KEGG" id="xcl:G4Z02_00230"/>
<dbReference type="InterPro" id="IPR000795">
    <property type="entry name" value="T_Tr_GTP-bd_dom"/>
</dbReference>
<accession>A0A7L7KNE1</accession>
<dbReference type="Gene3D" id="3.30.230.10">
    <property type="match status" value="1"/>
</dbReference>
<dbReference type="PANTHER" id="PTHR43261:SF6">
    <property type="entry name" value="ELONGATION FACTOR G-LIKE PROTEIN"/>
    <property type="match status" value="1"/>
</dbReference>
<keyword evidence="4" id="KW-0648">Protein biosynthesis</keyword>
<dbReference type="SUPFAM" id="SSF52540">
    <property type="entry name" value="P-loop containing nucleoside triphosphate hydrolases"/>
    <property type="match status" value="1"/>
</dbReference>
<evidence type="ECO:0000313" key="4">
    <source>
        <dbReference type="EMBL" id="QMS84231.1"/>
    </source>
</evidence>
<dbReference type="FunFam" id="3.30.230.10:FF:000003">
    <property type="entry name" value="Elongation factor G"/>
    <property type="match status" value="1"/>
</dbReference>
<dbReference type="CDD" id="cd01434">
    <property type="entry name" value="EFG_mtEFG1_IV"/>
    <property type="match status" value="1"/>
</dbReference>
<dbReference type="InterPro" id="IPR053905">
    <property type="entry name" value="EF-G-like_DII"/>
</dbReference>
<dbReference type="Gene3D" id="3.30.70.240">
    <property type="match status" value="1"/>
</dbReference>
<protein>
    <submittedName>
        <fullName evidence="4">Elongation factor G</fullName>
    </submittedName>
</protein>
<dbReference type="Pfam" id="PF03764">
    <property type="entry name" value="EFG_IV"/>
    <property type="match status" value="1"/>
</dbReference>
<dbReference type="RefSeq" id="WP_258877844.1">
    <property type="nucleotide sequence ID" value="NZ_CP048914.1"/>
</dbReference>
<dbReference type="InterPro" id="IPR005225">
    <property type="entry name" value="Small_GTP-bd"/>
</dbReference>
<dbReference type="PROSITE" id="PS51722">
    <property type="entry name" value="G_TR_2"/>
    <property type="match status" value="1"/>
</dbReference>
<dbReference type="InterPro" id="IPR005517">
    <property type="entry name" value="Transl_elong_EFG/EF2_IV"/>
</dbReference>
<dbReference type="PANTHER" id="PTHR43261">
    <property type="entry name" value="TRANSLATION ELONGATION FACTOR G-RELATED"/>
    <property type="match status" value="1"/>
</dbReference>
<dbReference type="NCBIfam" id="NF009381">
    <property type="entry name" value="PRK12740.1-5"/>
    <property type="match status" value="1"/>
</dbReference>
<dbReference type="Pfam" id="PF14492">
    <property type="entry name" value="EFG_III"/>
    <property type="match status" value="1"/>
</dbReference>
<dbReference type="CDD" id="cd04170">
    <property type="entry name" value="EF-G_bact"/>
    <property type="match status" value="1"/>
</dbReference>
<reference evidence="4 5" key="1">
    <citation type="submission" date="2020-02" db="EMBL/GenBank/DDBJ databases">
        <authorList>
            <person name="Zheng R.K."/>
            <person name="Sun C.M."/>
        </authorList>
    </citation>
    <scope>NUCLEOTIDE SEQUENCE [LARGE SCALE GENOMIC DNA]</scope>
    <source>
        <strain evidence="5">zrk13</strain>
    </source>
</reference>
<keyword evidence="4" id="KW-0251">Elongation factor</keyword>
<dbReference type="InterPro" id="IPR027417">
    <property type="entry name" value="P-loop_NTPase"/>
</dbReference>
<dbReference type="AlphaFoldDB" id="A0A7L7KNE1"/>